<dbReference type="PANTHER" id="PTHR47959:SF1">
    <property type="entry name" value="ATP-DEPENDENT RNA HELICASE DBPA"/>
    <property type="match status" value="1"/>
</dbReference>
<comment type="caution">
    <text evidence="12">The sequence shown here is derived from an EMBL/GenBank/DDBJ whole genome shotgun (WGS) entry which is preliminary data.</text>
</comment>
<dbReference type="PROSITE" id="PS51194">
    <property type="entry name" value="HELICASE_CTER"/>
    <property type="match status" value="1"/>
</dbReference>
<dbReference type="SMART" id="SM00490">
    <property type="entry name" value="HELICc"/>
    <property type="match status" value="1"/>
</dbReference>
<dbReference type="InterPro" id="IPR000629">
    <property type="entry name" value="RNA-helicase_DEAD-box_CS"/>
</dbReference>
<keyword evidence="1 7" id="KW-0547">Nucleotide-binding</keyword>
<dbReference type="Pfam" id="PF00270">
    <property type="entry name" value="DEAD"/>
    <property type="match status" value="1"/>
</dbReference>
<dbReference type="AlphaFoldDB" id="A0A9D2NSY9"/>
<evidence type="ECO:0000256" key="3">
    <source>
        <dbReference type="ARBA" id="ARBA00022806"/>
    </source>
</evidence>
<evidence type="ECO:0000313" key="12">
    <source>
        <dbReference type="EMBL" id="HJC36878.1"/>
    </source>
</evidence>
<dbReference type="InterPro" id="IPR027417">
    <property type="entry name" value="P-loop_NTPase"/>
</dbReference>
<evidence type="ECO:0000256" key="8">
    <source>
        <dbReference type="SAM" id="MobiDB-lite"/>
    </source>
</evidence>
<dbReference type="PROSITE" id="PS51195">
    <property type="entry name" value="Q_MOTIF"/>
    <property type="match status" value="1"/>
</dbReference>
<dbReference type="SUPFAM" id="SSF52540">
    <property type="entry name" value="P-loop containing nucleoside triphosphate hydrolases"/>
    <property type="match status" value="1"/>
</dbReference>
<dbReference type="GO" id="GO:0003676">
    <property type="term" value="F:nucleic acid binding"/>
    <property type="evidence" value="ECO:0007669"/>
    <property type="project" value="InterPro"/>
</dbReference>
<feature type="region of interest" description="Disordered" evidence="8">
    <location>
        <begin position="514"/>
        <end position="550"/>
    </location>
</feature>
<dbReference type="PANTHER" id="PTHR47959">
    <property type="entry name" value="ATP-DEPENDENT RNA HELICASE RHLE-RELATED"/>
    <property type="match status" value="1"/>
</dbReference>
<dbReference type="SMART" id="SM00487">
    <property type="entry name" value="DEXDc"/>
    <property type="match status" value="1"/>
</dbReference>
<gene>
    <name evidence="12" type="ORF">H9702_07075</name>
</gene>
<comment type="similarity">
    <text evidence="5 7">Belongs to the DEAD box helicase family.</text>
</comment>
<evidence type="ECO:0000256" key="5">
    <source>
        <dbReference type="ARBA" id="ARBA00038437"/>
    </source>
</evidence>
<evidence type="ECO:0000259" key="9">
    <source>
        <dbReference type="PROSITE" id="PS51192"/>
    </source>
</evidence>
<dbReference type="InterPro" id="IPR014014">
    <property type="entry name" value="RNA_helicase_DEAD_Q_motif"/>
</dbReference>
<feature type="domain" description="Helicase C-terminal" evidence="10">
    <location>
        <begin position="233"/>
        <end position="381"/>
    </location>
</feature>
<evidence type="ECO:0000256" key="6">
    <source>
        <dbReference type="PROSITE-ProRule" id="PRU00552"/>
    </source>
</evidence>
<evidence type="ECO:0000313" key="13">
    <source>
        <dbReference type="Proteomes" id="UP000823896"/>
    </source>
</evidence>
<feature type="short sequence motif" description="Q motif" evidence="6">
    <location>
        <begin position="2"/>
        <end position="30"/>
    </location>
</feature>
<dbReference type="PROSITE" id="PS51192">
    <property type="entry name" value="HELICASE_ATP_BIND_1"/>
    <property type="match status" value="1"/>
</dbReference>
<dbReference type="InterPro" id="IPR005580">
    <property type="entry name" value="DbpA/CsdA_RNA-bd_dom"/>
</dbReference>
<dbReference type="InterPro" id="IPR014001">
    <property type="entry name" value="Helicase_ATP-bd"/>
</dbReference>
<protein>
    <submittedName>
        <fullName evidence="12">DEAD/DEAH box helicase</fullName>
    </submittedName>
</protein>
<dbReference type="Gene3D" id="3.30.70.330">
    <property type="match status" value="1"/>
</dbReference>
<organism evidence="12 13">
    <name type="scientific">Candidatus Merdibacter merdavium</name>
    <dbReference type="NCBI Taxonomy" id="2838692"/>
    <lineage>
        <taxon>Bacteria</taxon>
        <taxon>Bacillati</taxon>
        <taxon>Bacillota</taxon>
        <taxon>Erysipelotrichia</taxon>
        <taxon>Erysipelotrichales</taxon>
        <taxon>Erysipelotrichaceae</taxon>
        <taxon>Merdibacter</taxon>
    </lineage>
</organism>
<dbReference type="InterPro" id="IPR012677">
    <property type="entry name" value="Nucleotide-bd_a/b_plait_sf"/>
</dbReference>
<dbReference type="Pfam" id="PF00271">
    <property type="entry name" value="Helicase_C"/>
    <property type="match status" value="1"/>
</dbReference>
<keyword evidence="2 7" id="KW-0378">Hydrolase</keyword>
<dbReference type="CDD" id="cd00268">
    <property type="entry name" value="DEADc"/>
    <property type="match status" value="1"/>
</dbReference>
<dbReference type="Proteomes" id="UP000823896">
    <property type="component" value="Unassembled WGS sequence"/>
</dbReference>
<evidence type="ECO:0000256" key="7">
    <source>
        <dbReference type="RuleBase" id="RU000492"/>
    </source>
</evidence>
<reference evidence="12" key="1">
    <citation type="journal article" date="2021" name="PeerJ">
        <title>Extensive microbial diversity within the chicken gut microbiome revealed by metagenomics and culture.</title>
        <authorList>
            <person name="Gilroy R."/>
            <person name="Ravi A."/>
            <person name="Getino M."/>
            <person name="Pursley I."/>
            <person name="Horton D.L."/>
            <person name="Alikhan N.F."/>
            <person name="Baker D."/>
            <person name="Gharbi K."/>
            <person name="Hall N."/>
            <person name="Watson M."/>
            <person name="Adriaenssens E.M."/>
            <person name="Foster-Nyarko E."/>
            <person name="Jarju S."/>
            <person name="Secka A."/>
            <person name="Antonio M."/>
            <person name="Oren A."/>
            <person name="Chaudhuri R.R."/>
            <person name="La Ragione R."/>
            <person name="Hildebrand F."/>
            <person name="Pallen M.J."/>
        </authorList>
    </citation>
    <scope>NUCLEOTIDE SEQUENCE</scope>
    <source>
        <strain evidence="12">CHK187-11901</strain>
    </source>
</reference>
<evidence type="ECO:0000259" key="10">
    <source>
        <dbReference type="PROSITE" id="PS51194"/>
    </source>
</evidence>
<sequence length="550" mass="61894">MIKFSELPVSSRIVRAVRDMGFETATEIQEKAIPLILQGKDVLGRSNTGTGKTAAFGIPAIEAAQPLQRHPGALILCPTRELVLQVTNELRKFAKYKEGIRITPVYGGEPIDYQIQQLKKGSAIVVGTPGRIMDHLRRRTLRLNELNMMILDEADEMLNMGFKEDIETILKSVPEDRHHQTILFSATWPEAILKITEQFQDDPVRVEIDSAQRTIDTIAQSYYEVPKGQKDLALEVLLEMYRPALCMIFCNTKKMVDELSETLGKAGYQSSCLHGDIKQETRTKVMNQFRSGAFPILIATDVAARGIDVDDVDLVINYDLPQDDEYYIHRVGRTGRAGKSGEAVSLIYPSQRKDLSRIMAYTKADIRKKLFPDSEQLKTFSRRRFIDEITEACRKGNDDDTIALTYELMSQGIAPFNLISALIAMNYRPRDIDTAALIKAQTKRKDRMKPLYLNLGKQDGIRIGHVVAAIIEASGIDADAIGAVHVHARDTSVDIDASQLELVMRKMKKTKIRGKAVRVSRDVPKETGPKKKARSADHLKKKKFRKKAEK</sequence>
<dbReference type="EMBL" id="DWWM01000044">
    <property type="protein sequence ID" value="HJC36878.1"/>
    <property type="molecule type" value="Genomic_DNA"/>
</dbReference>
<feature type="domain" description="Helicase ATP-binding" evidence="9">
    <location>
        <begin position="33"/>
        <end position="206"/>
    </location>
</feature>
<dbReference type="GO" id="GO:0016787">
    <property type="term" value="F:hydrolase activity"/>
    <property type="evidence" value="ECO:0007669"/>
    <property type="project" value="UniProtKB-KW"/>
</dbReference>
<evidence type="ECO:0000256" key="1">
    <source>
        <dbReference type="ARBA" id="ARBA00022741"/>
    </source>
</evidence>
<dbReference type="GO" id="GO:0005829">
    <property type="term" value="C:cytosol"/>
    <property type="evidence" value="ECO:0007669"/>
    <property type="project" value="TreeGrafter"/>
</dbReference>
<dbReference type="PROSITE" id="PS00039">
    <property type="entry name" value="DEAD_ATP_HELICASE"/>
    <property type="match status" value="1"/>
</dbReference>
<dbReference type="InterPro" id="IPR050079">
    <property type="entry name" value="DEAD_box_RNA_helicase"/>
</dbReference>
<dbReference type="InterPro" id="IPR044742">
    <property type="entry name" value="DEAD/DEAH_RhlB"/>
</dbReference>
<dbReference type="InterPro" id="IPR011545">
    <property type="entry name" value="DEAD/DEAH_box_helicase_dom"/>
</dbReference>
<dbReference type="InterPro" id="IPR001650">
    <property type="entry name" value="Helicase_C-like"/>
</dbReference>
<name>A0A9D2NSY9_9FIRM</name>
<dbReference type="Gene3D" id="3.40.50.300">
    <property type="entry name" value="P-loop containing nucleotide triphosphate hydrolases"/>
    <property type="match status" value="2"/>
</dbReference>
<feature type="compositionally biased region" description="Basic residues" evidence="8">
    <location>
        <begin position="539"/>
        <end position="550"/>
    </location>
</feature>
<dbReference type="Pfam" id="PF03880">
    <property type="entry name" value="DbpA"/>
    <property type="match status" value="1"/>
</dbReference>
<evidence type="ECO:0000256" key="4">
    <source>
        <dbReference type="ARBA" id="ARBA00022840"/>
    </source>
</evidence>
<proteinExistence type="inferred from homology"/>
<dbReference type="GO" id="GO:0003724">
    <property type="term" value="F:RNA helicase activity"/>
    <property type="evidence" value="ECO:0007669"/>
    <property type="project" value="InterPro"/>
</dbReference>
<keyword evidence="3 7" id="KW-0347">Helicase</keyword>
<dbReference type="GO" id="GO:0005524">
    <property type="term" value="F:ATP binding"/>
    <property type="evidence" value="ECO:0007669"/>
    <property type="project" value="UniProtKB-KW"/>
</dbReference>
<dbReference type="CDD" id="cd18787">
    <property type="entry name" value="SF2_C_DEAD"/>
    <property type="match status" value="1"/>
</dbReference>
<evidence type="ECO:0000256" key="2">
    <source>
        <dbReference type="ARBA" id="ARBA00022801"/>
    </source>
</evidence>
<feature type="domain" description="DEAD-box RNA helicase Q" evidence="11">
    <location>
        <begin position="2"/>
        <end position="30"/>
    </location>
</feature>
<evidence type="ECO:0000259" key="11">
    <source>
        <dbReference type="PROSITE" id="PS51195"/>
    </source>
</evidence>
<keyword evidence="4 7" id="KW-0067">ATP-binding</keyword>
<dbReference type="CDD" id="cd12252">
    <property type="entry name" value="RRM_DbpA"/>
    <property type="match status" value="1"/>
</dbReference>
<accession>A0A9D2NSY9</accession>
<reference evidence="12" key="2">
    <citation type="submission" date="2021-04" db="EMBL/GenBank/DDBJ databases">
        <authorList>
            <person name="Gilroy R."/>
        </authorList>
    </citation>
    <scope>NUCLEOTIDE SEQUENCE</scope>
    <source>
        <strain evidence="12">CHK187-11901</strain>
    </source>
</reference>
<feature type="compositionally biased region" description="Basic and acidic residues" evidence="8">
    <location>
        <begin position="519"/>
        <end position="538"/>
    </location>
</feature>